<dbReference type="InterPro" id="IPR011204">
    <property type="entry name" value="Virulence_RhuM-like"/>
</dbReference>
<accession>A0A261FUF8</accession>
<dbReference type="STRING" id="1603886.GCA_001895165_00339"/>
<keyword evidence="1" id="KW-0238">DNA-binding</keyword>
<keyword evidence="2" id="KW-1185">Reference proteome</keyword>
<dbReference type="AlphaFoldDB" id="A0A261FUF8"/>
<organism evidence="1 2">
    <name type="scientific">Bifidobacterium lemurum</name>
    <dbReference type="NCBI Taxonomy" id="1603886"/>
    <lineage>
        <taxon>Bacteria</taxon>
        <taxon>Bacillati</taxon>
        <taxon>Actinomycetota</taxon>
        <taxon>Actinomycetes</taxon>
        <taxon>Bifidobacteriales</taxon>
        <taxon>Bifidobacteriaceae</taxon>
        <taxon>Bifidobacterium</taxon>
    </lineage>
</organism>
<comment type="caution">
    <text evidence="1">The sequence shown here is derived from an EMBL/GenBank/DDBJ whole genome shotgun (WGS) entry which is preliminary data.</text>
</comment>
<proteinExistence type="predicted"/>
<dbReference type="Pfam" id="PF13310">
    <property type="entry name" value="Virulence_RhuM"/>
    <property type="match status" value="1"/>
</dbReference>
<dbReference type="GO" id="GO:0003677">
    <property type="term" value="F:DNA binding"/>
    <property type="evidence" value="ECO:0007669"/>
    <property type="project" value="UniProtKB-KW"/>
</dbReference>
<dbReference type="PANTHER" id="PTHR35810:SF1">
    <property type="entry name" value="CYTOPLASMIC PROTEIN"/>
    <property type="match status" value="1"/>
</dbReference>
<evidence type="ECO:0000313" key="2">
    <source>
        <dbReference type="Proteomes" id="UP000216352"/>
    </source>
</evidence>
<evidence type="ECO:0000313" key="1">
    <source>
        <dbReference type="EMBL" id="OZG62386.1"/>
    </source>
</evidence>
<dbReference type="PANTHER" id="PTHR35810">
    <property type="entry name" value="CYTOPLASMIC PROTEIN-RELATED"/>
    <property type="match status" value="1"/>
</dbReference>
<name>A0A261FUF8_9BIFI</name>
<protein>
    <submittedName>
        <fullName evidence="1">DNA-binding protein</fullName>
    </submittedName>
</protein>
<dbReference type="EMBL" id="MWWX01000005">
    <property type="protein sequence ID" value="OZG62386.1"/>
    <property type="molecule type" value="Genomic_DNA"/>
</dbReference>
<dbReference type="Proteomes" id="UP000216352">
    <property type="component" value="Unassembled WGS sequence"/>
</dbReference>
<sequence length="117" mass="12956">MGLTSWKGSPAGKIHSSDVTIAKNYLSEDEITHLNQLVSGFLDAAELRVRNHQLTTMTECAELCNQYILFTGGQALEGLGSISKAQADEKALDEFRKFNETQLSDFDKFIQGILDTE</sequence>
<reference evidence="1 2" key="1">
    <citation type="journal article" date="2017" name="BMC Genomics">
        <title>Comparative genomic and phylogenomic analyses of the Bifidobacteriaceae family.</title>
        <authorList>
            <person name="Lugli G.A."/>
            <person name="Milani C."/>
            <person name="Turroni F."/>
            <person name="Duranti S."/>
            <person name="Mancabelli L."/>
            <person name="Mangifesta M."/>
            <person name="Ferrario C."/>
            <person name="Modesto M."/>
            <person name="Mattarelli P."/>
            <person name="Jiri K."/>
            <person name="van Sinderen D."/>
            <person name="Ventura M."/>
        </authorList>
    </citation>
    <scope>NUCLEOTIDE SEQUENCE [LARGE SCALE GENOMIC DNA]</scope>
    <source>
        <strain evidence="1 2">DSM 28807</strain>
    </source>
</reference>
<gene>
    <name evidence="1" type="ORF">BLEM_0932</name>
</gene>